<dbReference type="GO" id="GO:0009035">
    <property type="term" value="F:type I site-specific deoxyribonuclease activity"/>
    <property type="evidence" value="ECO:0007669"/>
    <property type="project" value="UniProtKB-EC"/>
</dbReference>
<organism evidence="3 4">
    <name type="scientific">Methylomonas lenta</name>
    <dbReference type="NCBI Taxonomy" id="980561"/>
    <lineage>
        <taxon>Bacteria</taxon>
        <taxon>Pseudomonadati</taxon>
        <taxon>Pseudomonadota</taxon>
        <taxon>Gammaproteobacteria</taxon>
        <taxon>Methylococcales</taxon>
        <taxon>Methylococcaceae</taxon>
        <taxon>Methylomonas</taxon>
    </lineage>
</organism>
<dbReference type="GO" id="GO:0005524">
    <property type="term" value="F:ATP binding"/>
    <property type="evidence" value="ECO:0007669"/>
    <property type="project" value="UniProtKB-KW"/>
</dbReference>
<evidence type="ECO:0000259" key="2">
    <source>
        <dbReference type="PROSITE" id="PS51192"/>
    </source>
</evidence>
<feature type="coiled-coil region" evidence="1">
    <location>
        <begin position="144"/>
        <end position="202"/>
    </location>
</feature>
<protein>
    <submittedName>
        <fullName evidence="3">Restriction endonuclease subunit R</fullName>
    </submittedName>
</protein>
<feature type="domain" description="Helicase ATP-binding" evidence="2">
    <location>
        <begin position="373"/>
        <end position="506"/>
    </location>
</feature>
<dbReference type="InterPro" id="IPR006935">
    <property type="entry name" value="Helicase/UvrB_N"/>
</dbReference>
<dbReference type="EMBL" id="LUUI01000066">
    <property type="protein sequence ID" value="OAI19473.1"/>
    <property type="molecule type" value="Genomic_DNA"/>
</dbReference>
<dbReference type="InterPro" id="IPR013670">
    <property type="entry name" value="EcoEI_R_C_dom"/>
</dbReference>
<dbReference type="Gene3D" id="3.90.1570.30">
    <property type="match status" value="1"/>
</dbReference>
<proteinExistence type="predicted"/>
<keyword evidence="1" id="KW-0175">Coiled coil</keyword>
<dbReference type="InterPro" id="IPR007409">
    <property type="entry name" value="Restrct_endonuc_type1_HsdR_N"/>
</dbReference>
<dbReference type="SUPFAM" id="SSF52540">
    <property type="entry name" value="P-loop containing nucleoside triphosphate hydrolases"/>
    <property type="match status" value="2"/>
</dbReference>
<dbReference type="Gene3D" id="3.40.50.300">
    <property type="entry name" value="P-loop containing nucleotide triphosphate hydrolases"/>
    <property type="match status" value="2"/>
</dbReference>
<dbReference type="GO" id="GO:0003677">
    <property type="term" value="F:DNA binding"/>
    <property type="evidence" value="ECO:0007669"/>
    <property type="project" value="UniProtKB-KW"/>
</dbReference>
<dbReference type="Pfam" id="PF00271">
    <property type="entry name" value="Helicase_C"/>
    <property type="match status" value="1"/>
</dbReference>
<dbReference type="InterPro" id="IPR027417">
    <property type="entry name" value="P-loop_NTPase"/>
</dbReference>
<dbReference type="AlphaFoldDB" id="A0A177NQ85"/>
<comment type="caution">
    <text evidence="3">The sequence shown here is derived from an EMBL/GenBank/DDBJ whole genome shotgun (WGS) entry which is preliminary data.</text>
</comment>
<dbReference type="InterPro" id="IPR001650">
    <property type="entry name" value="Helicase_C-like"/>
</dbReference>
<evidence type="ECO:0000313" key="4">
    <source>
        <dbReference type="Proteomes" id="UP000078476"/>
    </source>
</evidence>
<dbReference type="STRING" id="980561.A1359_03780"/>
<dbReference type="SMART" id="SM00487">
    <property type="entry name" value="DEXDc"/>
    <property type="match status" value="1"/>
</dbReference>
<keyword evidence="3" id="KW-0378">Hydrolase</keyword>
<keyword evidence="4" id="KW-1185">Reference proteome</keyword>
<dbReference type="CDD" id="cd18032">
    <property type="entry name" value="DEXHc_RE_I_III_res"/>
    <property type="match status" value="1"/>
</dbReference>
<dbReference type="Proteomes" id="UP000078476">
    <property type="component" value="Unassembled WGS sequence"/>
</dbReference>
<evidence type="ECO:0000313" key="3">
    <source>
        <dbReference type="EMBL" id="OAI19473.1"/>
    </source>
</evidence>
<dbReference type="PANTHER" id="PTHR47396:SF1">
    <property type="entry name" value="ATP-DEPENDENT HELICASE IRC3-RELATED"/>
    <property type="match status" value="1"/>
</dbReference>
<keyword evidence="3" id="KW-0255">Endonuclease</keyword>
<gene>
    <name evidence="3" type="ORF">A1359_03780</name>
</gene>
<keyword evidence="3" id="KW-0540">Nuclease</keyword>
<dbReference type="GO" id="GO:0005829">
    <property type="term" value="C:cytosol"/>
    <property type="evidence" value="ECO:0007669"/>
    <property type="project" value="TreeGrafter"/>
</dbReference>
<name>A0A177NQ85_9GAMM</name>
<dbReference type="PANTHER" id="PTHR47396">
    <property type="entry name" value="TYPE I RESTRICTION ENZYME ECOKI R PROTEIN"/>
    <property type="match status" value="1"/>
</dbReference>
<dbReference type="Pfam" id="PF04851">
    <property type="entry name" value="ResIII"/>
    <property type="match status" value="1"/>
</dbReference>
<dbReference type="CDD" id="cd18799">
    <property type="entry name" value="SF2_C_EcoAI-like"/>
    <property type="match status" value="1"/>
</dbReference>
<sequence length="1131" mass="128531">MQSQNFEFLRSTWPELASLAGFAEHYTSIDPQSAQTKLRNFAERSVAIVYSQLGLPRPPQANFMEQLTNAAFEAVTPKVVIDKLHALRIHGNKAAHGDKVSEQSAQWLLKETFDIARWLFITYANGDQNSIADYQQPKPAQSEKADYKKERKALLEQYAKQEARMQAMLAELEVEREKAAQLQRTAEELEQLKKQATSKGQKAALDLHFNEAATRKYLIDLQLAQVGWQLEDSEQVSLEEKVLHQPTASSEGYADYVLWDEKGKPLAVIEAKKTAVDAETGRHQAKHYADGLEKMHGQRPIIFYTNGHDIWLWDDHPAQNYPPRRLYGFYSKSSLQYQLRQRSERKPFNTVTPKPEILTDRLYQHEALKRITERFETKQRKALAVQATGTGKTRLSIALADVCMKAGWVKRVLFVCDRRELRKQAKNAFSAFLPAPISVLTSKSVQDTHNRIFVATYPAMTKVFDAFDPGFFDLIIADESHRSIYNIYGDMFRYFDALQVGLTATPVEMVSRSTCQLFGCDFKQPTSNYTLETAVEEGYLVPYQVVKHTTQFLRDGIKGHALSAEAIAALEDQGIDPNSLDFDAEQIDSAIFNKDTNRKILQNLMEHGIRQADGQTLGKTIIFARNHQHAKLLEKLFDELYPQYAGKFCQVIDNYDPRAEELIDDFKGEGNNDQLTIAISVDMLDTGIDVPEIVNLVFARPVKSPVKFWQMLGRGTRLCLNLFGPGKHKTHFQIFDHWGVVEYHGLKQREVEISQSKSLMQRLFEAQLSLAKTALHHAEPDFFDVVVQTLHKAINSLDDKTIAVRDKWKLKQQMSQLDALRQFSPNTVTLLETEIAPLMQWLDVRGHSDAYQWDLLLCQIQQHKLQNTQSYDDLAGEAIGQLWQLQMNLNQVKAKAATIKQCRELTWWQAASLDELEQARTELRSIMQHRDKGTGPSVDKPIIDIPDGDEVREKQSTYLNAVDMASYRLKVEQALKELFEQDAVLKKIRAGEAVTEAELANLNALIHTHHPDVDLQVLKSFYDTAAPLEQILRSIVGMDADKVNERFAAFIQHYPSLNARQVQFLGLLKRQIAQSGAIEIDHLYQMPFAALGELDALFTNEQQIDDLLSIVESFGKQPAKANPLSTPGTNA</sequence>
<dbReference type="REBASE" id="164832">
    <property type="entry name" value="Mle45370ORF3775P"/>
</dbReference>
<accession>A0A177NQ85</accession>
<dbReference type="InterPro" id="IPR014001">
    <property type="entry name" value="Helicase_ATP-bd"/>
</dbReference>
<dbReference type="Pfam" id="PF04313">
    <property type="entry name" value="HSDR_N"/>
    <property type="match status" value="1"/>
</dbReference>
<dbReference type="PROSITE" id="PS51192">
    <property type="entry name" value="HELICASE_ATP_BIND_1"/>
    <property type="match status" value="1"/>
</dbReference>
<evidence type="ECO:0000256" key="1">
    <source>
        <dbReference type="SAM" id="Coils"/>
    </source>
</evidence>
<dbReference type="GO" id="GO:0009307">
    <property type="term" value="P:DNA restriction-modification system"/>
    <property type="evidence" value="ECO:0007669"/>
    <property type="project" value="UniProtKB-KW"/>
</dbReference>
<dbReference type="InterPro" id="IPR050742">
    <property type="entry name" value="Helicase_Restrict-Modif_Enz"/>
</dbReference>
<dbReference type="Pfam" id="PF08463">
    <property type="entry name" value="EcoEI_R_C"/>
    <property type="match status" value="1"/>
</dbReference>
<reference evidence="3 4" key="1">
    <citation type="submission" date="2016-03" db="EMBL/GenBank/DDBJ databases">
        <authorList>
            <person name="Ploux O."/>
        </authorList>
    </citation>
    <scope>NUCLEOTIDE SEQUENCE [LARGE SCALE GENOMIC DNA]</scope>
    <source>
        <strain evidence="3 4">R-45370</strain>
    </source>
</reference>